<feature type="domain" description="Metallo-beta-lactamase" evidence="3">
    <location>
        <begin position="104"/>
        <end position="305"/>
    </location>
</feature>
<dbReference type="SUPFAM" id="SSF56281">
    <property type="entry name" value="Metallo-hydrolase/oxidoreductase"/>
    <property type="match status" value="1"/>
</dbReference>
<dbReference type="Pfam" id="PF12706">
    <property type="entry name" value="Lactamase_B_2"/>
    <property type="match status" value="1"/>
</dbReference>
<dbReference type="AlphaFoldDB" id="A0A6N9TSM0"/>
<sequence length="358" mass="39111">MSLLLLAAALWAGPAAAAGPDPPADWSRPIREGGRFRNPGEDAGKGVLDFLRWRWGRLWKSIPGPEAYRFPRVHADPSRLRAPGDAPSVTWIGHATVLLQVAGRNLLTDPHFSGRASPVGWAGPRRVVPPGVPLADLPPIHGVLISHDHYDSLDRPTIQALLRRPGGGATVFFVPLGLGPWLRDLGARRVVELDWWEAATLDGLRVTAVPAKHWSKRALLGRNRTLWAGWVVEAPGLRFYFAGDTGYDPALFREIGRRLGPFDLAAIPIGAYEPRWFMAPYHVTPEEALRIHLDVGARRSVAIHWGTFILTDEPLDEPPRRLARARAAAGLPPGAFVVLRHGETLRLPAPAAQATPGP</sequence>
<dbReference type="Proteomes" id="UP000469346">
    <property type="component" value="Unassembled WGS sequence"/>
</dbReference>
<evidence type="ECO:0000313" key="4">
    <source>
        <dbReference type="EMBL" id="NDY42447.1"/>
    </source>
</evidence>
<dbReference type="PANTHER" id="PTHR15032:SF4">
    <property type="entry name" value="N-ACYL-PHOSPHATIDYLETHANOLAMINE-HYDROLYZING PHOSPHOLIPASE D"/>
    <property type="match status" value="1"/>
</dbReference>
<dbReference type="PANTHER" id="PTHR15032">
    <property type="entry name" value="N-ACYL-PHOSPHATIDYLETHANOLAMINE-HYDROLYZING PHOSPHOLIPASE D"/>
    <property type="match status" value="1"/>
</dbReference>
<evidence type="ECO:0000256" key="1">
    <source>
        <dbReference type="SAM" id="MobiDB-lite"/>
    </source>
</evidence>
<protein>
    <submittedName>
        <fullName evidence="4">MBL fold metallo-hydrolase</fullName>
    </submittedName>
</protein>
<dbReference type="GO" id="GO:0005737">
    <property type="term" value="C:cytoplasm"/>
    <property type="evidence" value="ECO:0007669"/>
    <property type="project" value="TreeGrafter"/>
</dbReference>
<comment type="caution">
    <text evidence="4">The sequence shown here is derived from an EMBL/GenBank/DDBJ whole genome shotgun (WGS) entry which is preliminary data.</text>
</comment>
<accession>A0A6N9TSM0</accession>
<feature type="signal peptide" evidence="2">
    <location>
        <begin position="1"/>
        <end position="17"/>
    </location>
</feature>
<proteinExistence type="predicted"/>
<name>A0A6N9TSM0_DISTH</name>
<dbReference type="InterPro" id="IPR001279">
    <property type="entry name" value="Metallo-B-lactamas"/>
</dbReference>
<keyword evidence="2" id="KW-0732">Signal</keyword>
<feature type="compositionally biased region" description="Basic and acidic residues" evidence="1">
    <location>
        <begin position="28"/>
        <end position="38"/>
    </location>
</feature>
<keyword evidence="5" id="KW-1185">Reference proteome</keyword>
<reference evidence="4 5" key="1">
    <citation type="submission" date="2020-02" db="EMBL/GenBank/DDBJ databases">
        <title>Comparative genomics of sulfur disproportionating microorganisms.</title>
        <authorList>
            <person name="Ward L.M."/>
            <person name="Bertran E."/>
            <person name="Johnston D.T."/>
        </authorList>
    </citation>
    <scope>NUCLEOTIDE SEQUENCE [LARGE SCALE GENOMIC DNA]</scope>
    <source>
        <strain evidence="4 5">DSM 100025</strain>
    </source>
</reference>
<dbReference type="GO" id="GO:0016787">
    <property type="term" value="F:hydrolase activity"/>
    <property type="evidence" value="ECO:0007669"/>
    <property type="project" value="UniProtKB-KW"/>
</dbReference>
<feature type="region of interest" description="Disordered" evidence="1">
    <location>
        <begin position="15"/>
        <end position="38"/>
    </location>
</feature>
<evidence type="ECO:0000259" key="3">
    <source>
        <dbReference type="Pfam" id="PF12706"/>
    </source>
</evidence>
<organism evidence="4 5">
    <name type="scientific">Dissulfurirhabdus thermomarina</name>
    <dbReference type="NCBI Taxonomy" id="1765737"/>
    <lineage>
        <taxon>Bacteria</taxon>
        <taxon>Deltaproteobacteria</taxon>
        <taxon>Dissulfurirhabdaceae</taxon>
        <taxon>Dissulfurirhabdus</taxon>
    </lineage>
</organism>
<dbReference type="Gene3D" id="3.60.15.10">
    <property type="entry name" value="Ribonuclease Z/Hydroxyacylglutathione hydrolase-like"/>
    <property type="match status" value="1"/>
</dbReference>
<dbReference type="EMBL" id="JAAGRR010000057">
    <property type="protein sequence ID" value="NDY42447.1"/>
    <property type="molecule type" value="Genomic_DNA"/>
</dbReference>
<feature type="chain" id="PRO_5027067201" evidence="2">
    <location>
        <begin position="18"/>
        <end position="358"/>
    </location>
</feature>
<gene>
    <name evidence="4" type="ORF">G3N55_06275</name>
</gene>
<keyword evidence="4" id="KW-0378">Hydrolase</keyword>
<evidence type="ECO:0000313" key="5">
    <source>
        <dbReference type="Proteomes" id="UP000469346"/>
    </source>
</evidence>
<dbReference type="InterPro" id="IPR036866">
    <property type="entry name" value="RibonucZ/Hydroxyglut_hydro"/>
</dbReference>
<evidence type="ECO:0000256" key="2">
    <source>
        <dbReference type="SAM" id="SignalP"/>
    </source>
</evidence>